<dbReference type="PANTHER" id="PTHR11741">
    <property type="entry name" value="ELONGATION FACTOR TS"/>
    <property type="match status" value="1"/>
</dbReference>
<dbReference type="InterPro" id="IPR018101">
    <property type="entry name" value="Transl_elong_Ts_CS"/>
</dbReference>
<keyword evidence="4 6" id="KW-0251">Elongation factor</keyword>
<evidence type="ECO:0000259" key="9">
    <source>
        <dbReference type="Pfam" id="PF00889"/>
    </source>
</evidence>
<proteinExistence type="inferred from homology"/>
<dbReference type="SUPFAM" id="SSF46934">
    <property type="entry name" value="UBA-like"/>
    <property type="match status" value="1"/>
</dbReference>
<evidence type="ECO:0000256" key="4">
    <source>
        <dbReference type="ARBA" id="ARBA00022768"/>
    </source>
</evidence>
<dbReference type="Pfam" id="PF00889">
    <property type="entry name" value="EF_TS"/>
    <property type="match status" value="1"/>
</dbReference>
<dbReference type="PANTHER" id="PTHR11741:SF0">
    <property type="entry name" value="ELONGATION FACTOR TS, MITOCHONDRIAL"/>
    <property type="match status" value="1"/>
</dbReference>
<dbReference type="InterPro" id="IPR014039">
    <property type="entry name" value="Transl_elong_EFTs/EF1B_dimer"/>
</dbReference>
<keyword evidence="5 6" id="KW-0648">Protein biosynthesis</keyword>
<evidence type="ECO:0000256" key="6">
    <source>
        <dbReference type="HAMAP-Rule" id="MF_00050"/>
    </source>
</evidence>
<dbReference type="Gene3D" id="1.10.286.20">
    <property type="match status" value="1"/>
</dbReference>
<dbReference type="PROSITE" id="PS01127">
    <property type="entry name" value="EF_TS_2"/>
    <property type="match status" value="1"/>
</dbReference>
<dbReference type="GO" id="GO:0003746">
    <property type="term" value="F:translation elongation factor activity"/>
    <property type="evidence" value="ECO:0007669"/>
    <property type="project" value="UniProtKB-UniRule"/>
</dbReference>
<evidence type="ECO:0000256" key="2">
    <source>
        <dbReference type="ARBA" id="ARBA00016956"/>
    </source>
</evidence>
<name>A0A0A8E3J6_9GAMM</name>
<comment type="similarity">
    <text evidence="1 6 7">Belongs to the EF-Ts family.</text>
</comment>
<dbReference type="STRING" id="594679.SD28_02255"/>
<feature type="domain" description="Translation elongation factor EFTs/EF1B dimerisation" evidence="9">
    <location>
        <begin position="71"/>
        <end position="271"/>
    </location>
</feature>
<dbReference type="Proteomes" id="UP000031104">
    <property type="component" value="Chromosome"/>
</dbReference>
<dbReference type="KEGG" id="fgu:SD28_02255"/>
<dbReference type="FunFam" id="1.10.8.10:FF:000001">
    <property type="entry name" value="Elongation factor Ts"/>
    <property type="match status" value="1"/>
</dbReference>
<evidence type="ECO:0000313" key="11">
    <source>
        <dbReference type="Proteomes" id="UP000031104"/>
    </source>
</evidence>
<dbReference type="RefSeq" id="WP_039123555.1">
    <property type="nucleotide sequence ID" value="NZ_CP010427.1"/>
</dbReference>
<sequence length="290" mass="31384">MSNISAKLVKELRERTGAGMMECKKALVSANGDIEKAAEEMRISGQAKADKKASRIAAEGIIEAYVAEGRAILLEINSETDFVARDESFKTFAREAAKAAHTANAKNIEEVLTAKLSVHKESVEEARKSLIAKIGENIQVRRVKTLEAPTLGSYVHGGKIGVVVALEGGDEGLAKDIAMHVAAVNPMVVSGDEVPADVVAKEKEIFTAQAKESGKPMEIIEKMIEGRIRKFLDEVALLGQAFVKDPNIKVEKLVKDKGAKVLSFIRLDVGEGIEKKEEDFATEVMNQIKG</sequence>
<protein>
    <recommendedName>
        <fullName evidence="2 6">Elongation factor Ts</fullName>
        <shortName evidence="6">EF-Ts</shortName>
    </recommendedName>
</protein>
<dbReference type="EMBL" id="CP010427">
    <property type="protein sequence ID" value="AJC48553.1"/>
    <property type="molecule type" value="Genomic_DNA"/>
</dbReference>
<dbReference type="NCBIfam" id="TIGR00116">
    <property type="entry name" value="tsf"/>
    <property type="match status" value="1"/>
</dbReference>
<dbReference type="InterPro" id="IPR036402">
    <property type="entry name" value="EF-Ts_dimer_sf"/>
</dbReference>
<dbReference type="InterPro" id="IPR001816">
    <property type="entry name" value="Transl_elong_EFTs/EF1B"/>
</dbReference>
<dbReference type="SUPFAM" id="SSF54713">
    <property type="entry name" value="Elongation factor Ts (EF-Ts), dimerisation domain"/>
    <property type="match status" value="2"/>
</dbReference>
<evidence type="ECO:0000256" key="5">
    <source>
        <dbReference type="ARBA" id="ARBA00022917"/>
    </source>
</evidence>
<dbReference type="HAMAP" id="MF_00050">
    <property type="entry name" value="EF_Ts"/>
    <property type="match status" value="1"/>
</dbReference>
<dbReference type="InterPro" id="IPR009060">
    <property type="entry name" value="UBA-like_sf"/>
</dbReference>
<organism evidence="10 11">
    <name type="scientific">Allofrancisella guangzhouensis</name>
    <dbReference type="NCBI Taxonomy" id="594679"/>
    <lineage>
        <taxon>Bacteria</taxon>
        <taxon>Pseudomonadati</taxon>
        <taxon>Pseudomonadota</taxon>
        <taxon>Gammaproteobacteria</taxon>
        <taxon>Thiotrichales</taxon>
        <taxon>Francisellaceae</taxon>
        <taxon>Allofrancisella</taxon>
    </lineage>
</organism>
<keyword evidence="11" id="KW-1185">Reference proteome</keyword>
<dbReference type="Gene3D" id="3.30.479.20">
    <property type="entry name" value="Elongation factor Ts, dimerisation domain"/>
    <property type="match status" value="2"/>
</dbReference>
<dbReference type="AlphaFoldDB" id="A0A0A8E3J6"/>
<comment type="subcellular location">
    <subcellularLocation>
        <location evidence="6 8">Cytoplasm</location>
    </subcellularLocation>
</comment>
<dbReference type="Gene3D" id="1.10.8.10">
    <property type="entry name" value="DNA helicase RuvA subunit, C-terminal domain"/>
    <property type="match status" value="1"/>
</dbReference>
<comment type="function">
    <text evidence="6 7">Associates with the EF-Tu.GDP complex and induces the exchange of GDP to GTP. It remains bound to the aminoacyl-tRNA.EF-Tu.GTP complex up to the GTP hydrolysis stage on the ribosome.</text>
</comment>
<evidence type="ECO:0000256" key="8">
    <source>
        <dbReference type="RuleBase" id="RU000643"/>
    </source>
</evidence>
<dbReference type="PROSITE" id="PS01126">
    <property type="entry name" value="EF_TS_1"/>
    <property type="match status" value="1"/>
</dbReference>
<feature type="region of interest" description="Involved in Mg(2+) ion dislocation from EF-Tu" evidence="6">
    <location>
        <begin position="80"/>
        <end position="83"/>
    </location>
</feature>
<dbReference type="CDD" id="cd14275">
    <property type="entry name" value="UBA_EF-Ts"/>
    <property type="match status" value="1"/>
</dbReference>
<dbReference type="OrthoDB" id="9808348at2"/>
<dbReference type="HOGENOM" id="CLU_047155_0_2_6"/>
<evidence type="ECO:0000313" key="10">
    <source>
        <dbReference type="EMBL" id="AJC48553.1"/>
    </source>
</evidence>
<reference evidence="10 11" key="1">
    <citation type="submission" date="2014-12" db="EMBL/GenBank/DDBJ databases">
        <title>Complete genome sequence of Francisella guanzhouensis strain 08HL01032 isolated from air-conditioning system in China.</title>
        <authorList>
            <person name="Svensson D."/>
            <person name="Ohrman C."/>
            <person name="Backman S."/>
            <person name="Karlsson E."/>
            <person name="Nilsson E."/>
            <person name="Bystrom M."/>
            <person name="Larkeryd A."/>
            <person name="Stenberg P."/>
            <person name="Scholtz H.C."/>
            <person name="Forsman M."/>
            <person name="Sjodin A."/>
        </authorList>
    </citation>
    <scope>NUCLEOTIDE SEQUENCE [LARGE SCALE GENOMIC DNA]</scope>
    <source>
        <strain evidence="10 11">08HL01032</strain>
    </source>
</reference>
<evidence type="ECO:0000256" key="1">
    <source>
        <dbReference type="ARBA" id="ARBA00005532"/>
    </source>
</evidence>
<evidence type="ECO:0000256" key="3">
    <source>
        <dbReference type="ARBA" id="ARBA00022490"/>
    </source>
</evidence>
<accession>A0A0A8E3J6</accession>
<dbReference type="GO" id="GO:0005737">
    <property type="term" value="C:cytoplasm"/>
    <property type="evidence" value="ECO:0007669"/>
    <property type="project" value="UniProtKB-SubCell"/>
</dbReference>
<gene>
    <name evidence="6" type="primary">tsf</name>
    <name evidence="10" type="ORF">SD28_02255</name>
</gene>
<evidence type="ECO:0000256" key="7">
    <source>
        <dbReference type="RuleBase" id="RU000642"/>
    </source>
</evidence>
<dbReference type="FunFam" id="1.10.286.20:FF:000001">
    <property type="entry name" value="Elongation factor Ts"/>
    <property type="match status" value="1"/>
</dbReference>
<keyword evidence="3 6" id="KW-0963">Cytoplasm</keyword>